<dbReference type="EMBL" id="JAWDKB010000002">
    <property type="protein sequence ID" value="MDV0443176.1"/>
    <property type="molecule type" value="Genomic_DNA"/>
</dbReference>
<evidence type="ECO:0000313" key="2">
    <source>
        <dbReference type="Proteomes" id="UP001283212"/>
    </source>
</evidence>
<reference evidence="1 2" key="1">
    <citation type="submission" date="2023-06" db="EMBL/GenBank/DDBJ databases">
        <title>Genome sequence of Methancorpusculaceae sp. Cs1.</title>
        <authorList>
            <person name="Protasov E."/>
            <person name="Platt K."/>
            <person name="Poehlein A."/>
            <person name="Daniel R."/>
            <person name="Brune A."/>
        </authorList>
    </citation>
    <scope>NUCLEOTIDE SEQUENCE [LARGE SCALE GENOMIC DNA]</scope>
    <source>
        <strain evidence="1 2">Cs1</strain>
    </source>
</reference>
<protein>
    <submittedName>
        <fullName evidence="1">Uncharacterized protein</fullName>
    </submittedName>
</protein>
<gene>
    <name evidence="1" type="ORF">McpCs1_05440</name>
</gene>
<evidence type="ECO:0000313" key="1">
    <source>
        <dbReference type="EMBL" id="MDV0443176.1"/>
    </source>
</evidence>
<organism evidence="1 2">
    <name type="scientific">Methanorbis rubei</name>
    <dbReference type="NCBI Taxonomy" id="3028300"/>
    <lineage>
        <taxon>Archaea</taxon>
        <taxon>Methanobacteriati</taxon>
        <taxon>Methanobacteriota</taxon>
        <taxon>Stenosarchaea group</taxon>
        <taxon>Methanomicrobia</taxon>
        <taxon>Methanomicrobiales</taxon>
        <taxon>Methanocorpusculaceae</taxon>
        <taxon>Methanorbis</taxon>
    </lineage>
</organism>
<keyword evidence="2" id="KW-1185">Reference proteome</keyword>
<dbReference type="AlphaFoldDB" id="A0AAE4MFG3"/>
<sequence length="51" mass="6047">MQFSVKLRKIFVHSVVTPNETKDTKADESHPKDDNFLRLISYKPKNWQELS</sequence>
<comment type="caution">
    <text evidence="1">The sequence shown here is derived from an EMBL/GenBank/DDBJ whole genome shotgun (WGS) entry which is preliminary data.</text>
</comment>
<name>A0AAE4MFG3_9EURY</name>
<proteinExistence type="predicted"/>
<dbReference type="Proteomes" id="UP001283212">
    <property type="component" value="Unassembled WGS sequence"/>
</dbReference>
<accession>A0AAE4MFG3</accession>